<comment type="cofactor">
    <cofactor evidence="1 11">
        <name>FAD</name>
        <dbReference type="ChEBI" id="CHEBI:57692"/>
    </cofactor>
</comment>
<dbReference type="Pfam" id="PF02910">
    <property type="entry name" value="Succ_DH_flav_C"/>
    <property type="match status" value="1"/>
</dbReference>
<dbReference type="PRINTS" id="PR00368">
    <property type="entry name" value="FADPNR"/>
</dbReference>
<dbReference type="NCBIfam" id="TIGR00551">
    <property type="entry name" value="nadB"/>
    <property type="match status" value="1"/>
</dbReference>
<comment type="pathway">
    <text evidence="2 11">Cofactor biosynthesis; NAD(+) biosynthesis; iminoaspartate from L-aspartate (oxidase route): step 1/1.</text>
</comment>
<dbReference type="Gene3D" id="3.50.50.60">
    <property type="entry name" value="FAD/NAD(P)-binding domain"/>
    <property type="match status" value="1"/>
</dbReference>
<gene>
    <name evidence="14" type="primary">nadB</name>
    <name evidence="14" type="ORF">H4K34_06995</name>
</gene>
<evidence type="ECO:0000256" key="3">
    <source>
        <dbReference type="ARBA" id="ARBA00008562"/>
    </source>
</evidence>
<reference evidence="14 15" key="1">
    <citation type="submission" date="2020-08" db="EMBL/GenBank/DDBJ databases">
        <title>Croceimicrobium hydrocarbonivorans gen. nov., sp. nov., a novel marine bacterium isolated from a bacterial consortium that degrades polyethylene terephthalate.</title>
        <authorList>
            <person name="Liu R."/>
        </authorList>
    </citation>
    <scope>NUCLEOTIDE SEQUENCE [LARGE SCALE GENOMIC DNA]</scope>
    <source>
        <strain evidence="14 15">A20-9</strain>
    </source>
</reference>
<evidence type="ECO:0000256" key="2">
    <source>
        <dbReference type="ARBA" id="ARBA00004950"/>
    </source>
</evidence>
<name>A0A7H0VIN4_9FLAO</name>
<dbReference type="SUPFAM" id="SSF56425">
    <property type="entry name" value="Succinate dehydrogenase/fumarate reductase flavoprotein, catalytic domain"/>
    <property type="match status" value="1"/>
</dbReference>
<evidence type="ECO:0000256" key="8">
    <source>
        <dbReference type="ARBA" id="ARBA00023002"/>
    </source>
</evidence>
<dbReference type="KEGG" id="chyd:H4K34_06995"/>
<dbReference type="GO" id="GO:0034628">
    <property type="term" value="P:'de novo' NAD+ biosynthetic process from L-aspartate"/>
    <property type="evidence" value="ECO:0007669"/>
    <property type="project" value="TreeGrafter"/>
</dbReference>
<dbReference type="Proteomes" id="UP000516305">
    <property type="component" value="Chromosome"/>
</dbReference>
<comment type="subcellular location">
    <subcellularLocation>
        <location evidence="11">Cytoplasm</location>
    </subcellularLocation>
</comment>
<dbReference type="EMBL" id="CP060139">
    <property type="protein sequence ID" value="QNR25582.1"/>
    <property type="molecule type" value="Genomic_DNA"/>
</dbReference>
<dbReference type="PANTHER" id="PTHR42716:SF2">
    <property type="entry name" value="L-ASPARTATE OXIDASE, CHLOROPLASTIC"/>
    <property type="match status" value="1"/>
</dbReference>
<dbReference type="InterPro" id="IPR015939">
    <property type="entry name" value="Fum_Rdtase/Succ_DH_flav-like_C"/>
</dbReference>
<accession>A0A7H0VIN4</accession>
<evidence type="ECO:0000256" key="9">
    <source>
        <dbReference type="ARBA" id="ARBA00048305"/>
    </source>
</evidence>
<evidence type="ECO:0000256" key="11">
    <source>
        <dbReference type="RuleBase" id="RU362049"/>
    </source>
</evidence>
<organism evidence="14 15">
    <name type="scientific">Croceimicrobium hydrocarbonivorans</name>
    <dbReference type="NCBI Taxonomy" id="2761580"/>
    <lineage>
        <taxon>Bacteria</taxon>
        <taxon>Pseudomonadati</taxon>
        <taxon>Bacteroidota</taxon>
        <taxon>Flavobacteriia</taxon>
        <taxon>Flavobacteriales</taxon>
        <taxon>Owenweeksiaceae</taxon>
        <taxon>Croceimicrobium</taxon>
    </lineage>
</organism>
<keyword evidence="5 11" id="KW-0285">Flavoprotein</keyword>
<evidence type="ECO:0000256" key="1">
    <source>
        <dbReference type="ARBA" id="ARBA00001974"/>
    </source>
</evidence>
<evidence type="ECO:0000259" key="13">
    <source>
        <dbReference type="Pfam" id="PF02910"/>
    </source>
</evidence>
<keyword evidence="6 11" id="KW-0662">Pyridine nucleotide biosynthesis</keyword>
<dbReference type="SUPFAM" id="SSF46977">
    <property type="entry name" value="Succinate dehydrogenase/fumarate reductase flavoprotein C-terminal domain"/>
    <property type="match status" value="1"/>
</dbReference>
<proteinExistence type="inferred from homology"/>
<evidence type="ECO:0000256" key="6">
    <source>
        <dbReference type="ARBA" id="ARBA00022642"/>
    </source>
</evidence>
<dbReference type="PANTHER" id="PTHR42716">
    <property type="entry name" value="L-ASPARTATE OXIDASE"/>
    <property type="match status" value="1"/>
</dbReference>
<dbReference type="InterPro" id="IPR037099">
    <property type="entry name" value="Fum_R/Succ_DH_flav-like_C_sf"/>
</dbReference>
<keyword evidence="7 11" id="KW-0274">FAD</keyword>
<dbReference type="Pfam" id="PF00890">
    <property type="entry name" value="FAD_binding_2"/>
    <property type="match status" value="1"/>
</dbReference>
<dbReference type="GO" id="GO:0008734">
    <property type="term" value="F:L-aspartate oxidase activity"/>
    <property type="evidence" value="ECO:0007669"/>
    <property type="project" value="UniProtKB-UniRule"/>
</dbReference>
<feature type="domain" description="Fumarate reductase/succinate dehydrogenase flavoprotein-like C-terminal" evidence="13">
    <location>
        <begin position="429"/>
        <end position="502"/>
    </location>
</feature>
<evidence type="ECO:0000259" key="12">
    <source>
        <dbReference type="Pfam" id="PF00890"/>
    </source>
</evidence>
<evidence type="ECO:0000256" key="4">
    <source>
        <dbReference type="ARBA" id="ARBA00012173"/>
    </source>
</evidence>
<keyword evidence="15" id="KW-1185">Reference proteome</keyword>
<dbReference type="GO" id="GO:0005737">
    <property type="term" value="C:cytoplasm"/>
    <property type="evidence" value="ECO:0007669"/>
    <property type="project" value="UniProtKB-SubCell"/>
</dbReference>
<dbReference type="Gene3D" id="1.20.58.100">
    <property type="entry name" value="Fumarate reductase/succinate dehydrogenase flavoprotein-like, C-terminal domain"/>
    <property type="match status" value="1"/>
</dbReference>
<evidence type="ECO:0000256" key="5">
    <source>
        <dbReference type="ARBA" id="ARBA00022630"/>
    </source>
</evidence>
<comment type="similarity">
    <text evidence="3 11">Belongs to the FAD-dependent oxidoreductase 2 family. NadB subfamily.</text>
</comment>
<dbReference type="EC" id="1.4.3.16" evidence="4 10"/>
<feature type="domain" description="FAD-dependent oxidoreductase 2 FAD-binding" evidence="12">
    <location>
        <begin position="11"/>
        <end position="384"/>
    </location>
</feature>
<comment type="catalytic activity">
    <reaction evidence="9">
        <text>L-aspartate + O2 = iminosuccinate + H2O2</text>
        <dbReference type="Rhea" id="RHEA:25876"/>
        <dbReference type="ChEBI" id="CHEBI:15379"/>
        <dbReference type="ChEBI" id="CHEBI:16240"/>
        <dbReference type="ChEBI" id="CHEBI:29991"/>
        <dbReference type="ChEBI" id="CHEBI:77875"/>
        <dbReference type="EC" id="1.4.3.16"/>
    </reaction>
    <physiologicalReaction direction="left-to-right" evidence="9">
        <dbReference type="Rhea" id="RHEA:25877"/>
    </physiologicalReaction>
</comment>
<evidence type="ECO:0000256" key="7">
    <source>
        <dbReference type="ARBA" id="ARBA00022827"/>
    </source>
</evidence>
<dbReference type="FunFam" id="3.90.700.10:FF:000002">
    <property type="entry name" value="L-aspartate oxidase"/>
    <property type="match status" value="1"/>
</dbReference>
<dbReference type="AlphaFoldDB" id="A0A7H0VIN4"/>
<evidence type="ECO:0000313" key="15">
    <source>
        <dbReference type="Proteomes" id="UP000516305"/>
    </source>
</evidence>
<dbReference type="SUPFAM" id="SSF51905">
    <property type="entry name" value="FAD/NAD(P)-binding domain"/>
    <property type="match status" value="1"/>
</dbReference>
<evidence type="ECO:0000256" key="10">
    <source>
        <dbReference type="NCBIfam" id="TIGR00551"/>
    </source>
</evidence>
<dbReference type="InterPro" id="IPR005288">
    <property type="entry name" value="NadB"/>
</dbReference>
<keyword evidence="8 11" id="KW-0560">Oxidoreductase</keyword>
<dbReference type="InterPro" id="IPR003953">
    <property type="entry name" value="FAD-dep_OxRdtase_2_FAD-bd"/>
</dbReference>
<evidence type="ECO:0000313" key="14">
    <source>
        <dbReference type="EMBL" id="QNR25582.1"/>
    </source>
</evidence>
<dbReference type="RefSeq" id="WP_210760109.1">
    <property type="nucleotide sequence ID" value="NZ_CP060139.1"/>
</dbReference>
<comment type="function">
    <text evidence="11">Catalyzes the oxidation of L-aspartate to iminoaspartate.</text>
</comment>
<dbReference type="InterPro" id="IPR027477">
    <property type="entry name" value="Succ_DH/fumarate_Rdtase_cat_sf"/>
</dbReference>
<protein>
    <recommendedName>
        <fullName evidence="4 10">L-aspartate oxidase</fullName>
        <ecNumber evidence="4 10">1.4.3.16</ecNumber>
    </recommendedName>
</protein>
<dbReference type="Gene3D" id="3.90.700.10">
    <property type="entry name" value="Succinate dehydrogenase/fumarate reductase flavoprotein, catalytic domain"/>
    <property type="match status" value="1"/>
</dbReference>
<dbReference type="UniPathway" id="UPA00253">
    <property type="reaction ID" value="UER00326"/>
</dbReference>
<dbReference type="InterPro" id="IPR036188">
    <property type="entry name" value="FAD/NAD-bd_sf"/>
</dbReference>
<sequence length="509" mass="55598">MGASFKEESCDILVAGAGVAGLSFALHCADLYPKAKIVVLSKGGSEDSNSYYAQGGVAAVMDLDHDSFEDHIEDTLNAGDGLCDEAVVREIVEEGPSQMRQLMYWGLDFDATSRGLDLAREGGHSAHRVLHVKDHSGKSIVSVLLHRIEQHPTISLRYHQQADSLLKTKSGRCAGLRLRTSTGYQFIRATWTLLATGGAGQLYRYTSNPEVATGDGLALALKAGLSLEKMAYIQFHPTVMINSGGRDFLLSEALRGFGAILRNDAEEDFMFKYHPSGSLATRDIVSRGIYSELASEPNRKVYLDLRHLDQEVLAHRFPTIIQQLKEKGLSPEVEMIPIAPAAHYFCGGIPSDVQGRTAMEGLLVAGEVACTGLHGANRLASNSLLEALVMAHRAALSLGEIVPMDLNEEELEGLDTPKHFPMVDSKLRYLQQLMFEKVGVIRDEEGLKAALAEIDFILKQGVGREESTLADLALENLLLVAKSVVQDSLDQEENRGVLYRSDQVLNQSH</sequence>